<proteinExistence type="predicted"/>
<protein>
    <submittedName>
        <fullName evidence="1">Uncharacterized protein</fullName>
    </submittedName>
</protein>
<organism evidence="1 2">
    <name type="scientific">Pseudogulbenkiania subflava DSM 22618</name>
    <dbReference type="NCBI Taxonomy" id="1123014"/>
    <lineage>
        <taxon>Bacteria</taxon>
        <taxon>Pseudomonadati</taxon>
        <taxon>Pseudomonadota</taxon>
        <taxon>Betaproteobacteria</taxon>
        <taxon>Neisseriales</taxon>
        <taxon>Chromobacteriaceae</taxon>
        <taxon>Pseudogulbenkiania</taxon>
    </lineage>
</organism>
<reference evidence="2" key="1">
    <citation type="submission" date="2017-04" db="EMBL/GenBank/DDBJ databases">
        <authorList>
            <person name="Varghese N."/>
            <person name="Submissions S."/>
        </authorList>
    </citation>
    <scope>NUCLEOTIDE SEQUENCE [LARGE SCALE GENOMIC DNA]</scope>
    <source>
        <strain evidence="2">DSM 22618</strain>
    </source>
</reference>
<sequence>MALSPLQRTTRPGMTLAVTELFTQCRHIACYIDGDQNGLPFSVVIGQATLSQQPESLALPFEKFLDAQAIARPLAGLIDLTVPLQLFGLRLKNGLPDIVWPWTDHYQTVLQHSSHTRQLQFDQYERPLPNLYAKQLYIAQHRNLIWHDTKSFASWVIRHGGNWNL</sequence>
<keyword evidence="2" id="KW-1185">Reference proteome</keyword>
<evidence type="ECO:0000313" key="2">
    <source>
        <dbReference type="Proteomes" id="UP000192920"/>
    </source>
</evidence>
<dbReference type="RefSeq" id="WP_143477743.1">
    <property type="nucleotide sequence ID" value="NZ_FXAG01000003.1"/>
</dbReference>
<dbReference type="EMBL" id="FXAG01000003">
    <property type="protein sequence ID" value="SMF03314.1"/>
    <property type="molecule type" value="Genomic_DNA"/>
</dbReference>
<dbReference type="Proteomes" id="UP000192920">
    <property type="component" value="Unassembled WGS sequence"/>
</dbReference>
<dbReference type="AlphaFoldDB" id="A0A1Y6BJ07"/>
<accession>A0A1Y6BJ07</accession>
<gene>
    <name evidence="1" type="ORF">SAMN02745746_00871</name>
</gene>
<evidence type="ECO:0000313" key="1">
    <source>
        <dbReference type="EMBL" id="SMF03314.1"/>
    </source>
</evidence>
<name>A0A1Y6BJ07_9NEIS</name>